<dbReference type="SUPFAM" id="SSF88659">
    <property type="entry name" value="Sigma3 and sigma4 domains of RNA polymerase sigma factors"/>
    <property type="match status" value="1"/>
</dbReference>
<evidence type="ECO:0000259" key="5">
    <source>
        <dbReference type="Pfam" id="PF04542"/>
    </source>
</evidence>
<comment type="caution">
    <text evidence="7">The sequence shown here is derived from an EMBL/GenBank/DDBJ whole genome shotgun (WGS) entry which is preliminary data.</text>
</comment>
<dbReference type="Proteomes" id="UP000285794">
    <property type="component" value="Unassembled WGS sequence"/>
</dbReference>
<dbReference type="Gene3D" id="1.10.10.10">
    <property type="entry name" value="Winged helix-like DNA-binding domain superfamily/Winged helix DNA-binding domain"/>
    <property type="match status" value="1"/>
</dbReference>
<dbReference type="InterPro" id="IPR014327">
    <property type="entry name" value="RNA_pol_sigma70_bacteroid"/>
</dbReference>
<dbReference type="Pfam" id="PF08281">
    <property type="entry name" value="Sigma70_r4_2"/>
    <property type="match status" value="1"/>
</dbReference>
<organism evidence="7 8">
    <name type="scientific">Ancylomarina euxinus</name>
    <dbReference type="NCBI Taxonomy" id="2283627"/>
    <lineage>
        <taxon>Bacteria</taxon>
        <taxon>Pseudomonadati</taxon>
        <taxon>Bacteroidota</taxon>
        <taxon>Bacteroidia</taxon>
        <taxon>Marinilabiliales</taxon>
        <taxon>Marinifilaceae</taxon>
        <taxon>Ancylomarina</taxon>
    </lineage>
</organism>
<dbReference type="InterPro" id="IPR039425">
    <property type="entry name" value="RNA_pol_sigma-70-like"/>
</dbReference>
<dbReference type="InterPro" id="IPR013324">
    <property type="entry name" value="RNA_pol_sigma_r3/r4-like"/>
</dbReference>
<accession>A0A425Y046</accession>
<dbReference type="RefSeq" id="WP_125030796.1">
    <property type="nucleotide sequence ID" value="NZ_JAPXVP010000008.1"/>
</dbReference>
<dbReference type="InterPro" id="IPR036388">
    <property type="entry name" value="WH-like_DNA-bd_sf"/>
</dbReference>
<dbReference type="PANTHER" id="PTHR43133">
    <property type="entry name" value="RNA POLYMERASE ECF-TYPE SIGMA FACTO"/>
    <property type="match status" value="1"/>
</dbReference>
<dbReference type="Gene3D" id="1.10.1740.10">
    <property type="match status" value="1"/>
</dbReference>
<dbReference type="InterPro" id="IPR014284">
    <property type="entry name" value="RNA_pol_sigma-70_dom"/>
</dbReference>
<evidence type="ECO:0000256" key="1">
    <source>
        <dbReference type="ARBA" id="ARBA00010641"/>
    </source>
</evidence>
<evidence type="ECO:0000313" key="7">
    <source>
        <dbReference type="EMBL" id="RRG21104.1"/>
    </source>
</evidence>
<gene>
    <name evidence="7" type="ORF">DWB61_10195</name>
</gene>
<dbReference type="InterPro" id="IPR013325">
    <property type="entry name" value="RNA_pol_sigma_r2"/>
</dbReference>
<dbReference type="EMBL" id="QQWG01000009">
    <property type="protein sequence ID" value="RRG21104.1"/>
    <property type="molecule type" value="Genomic_DNA"/>
</dbReference>
<feature type="domain" description="RNA polymerase sigma-70 region 2" evidence="5">
    <location>
        <begin position="22"/>
        <end position="87"/>
    </location>
</feature>
<dbReference type="SUPFAM" id="SSF88946">
    <property type="entry name" value="Sigma2 domain of RNA polymerase sigma factors"/>
    <property type="match status" value="1"/>
</dbReference>
<dbReference type="CDD" id="cd06171">
    <property type="entry name" value="Sigma70_r4"/>
    <property type="match status" value="1"/>
</dbReference>
<name>A0A425Y046_9BACT</name>
<dbReference type="AlphaFoldDB" id="A0A425Y046"/>
<dbReference type="OrthoDB" id="9782991at2"/>
<evidence type="ECO:0000313" key="8">
    <source>
        <dbReference type="Proteomes" id="UP000285794"/>
    </source>
</evidence>
<evidence type="ECO:0000256" key="3">
    <source>
        <dbReference type="ARBA" id="ARBA00023082"/>
    </source>
</evidence>
<dbReference type="GO" id="GO:0006352">
    <property type="term" value="P:DNA-templated transcription initiation"/>
    <property type="evidence" value="ECO:0007669"/>
    <property type="project" value="InterPro"/>
</dbReference>
<dbReference type="InterPro" id="IPR007627">
    <property type="entry name" value="RNA_pol_sigma70_r2"/>
</dbReference>
<dbReference type="InterPro" id="IPR013249">
    <property type="entry name" value="RNA_pol_sigma70_r4_t2"/>
</dbReference>
<protein>
    <submittedName>
        <fullName evidence="7">RNA polymerase sigma-70 factor</fullName>
    </submittedName>
</protein>
<comment type="similarity">
    <text evidence="1">Belongs to the sigma-70 factor family. ECF subfamily.</text>
</comment>
<dbReference type="PANTHER" id="PTHR43133:SF46">
    <property type="entry name" value="RNA POLYMERASE SIGMA-70 FACTOR ECF SUBFAMILY"/>
    <property type="match status" value="1"/>
</dbReference>
<evidence type="ECO:0000259" key="6">
    <source>
        <dbReference type="Pfam" id="PF08281"/>
    </source>
</evidence>
<dbReference type="GO" id="GO:0003677">
    <property type="term" value="F:DNA binding"/>
    <property type="evidence" value="ECO:0007669"/>
    <property type="project" value="InterPro"/>
</dbReference>
<keyword evidence="2" id="KW-0805">Transcription regulation</keyword>
<sequence>MTHQQANQTLVLVNETSIEQWYTTYYSLLCVYANKFLKDLDLSRELVQDVFVNLYDKKEALSIHTSAKSHLYQSVKNACLSSIKQKQTYALHHENIKYLNGDYSYETDELYGQSELEYELYKAIEELPKKCRDIFKMNRIEGLNNQEIADYLNISKRTVETQISKALKALRNQLAPSLLKTILLFLLSSIE</sequence>
<dbReference type="NCBIfam" id="TIGR02937">
    <property type="entry name" value="sigma70-ECF"/>
    <property type="match status" value="1"/>
</dbReference>
<keyword evidence="8" id="KW-1185">Reference proteome</keyword>
<feature type="domain" description="RNA polymerase sigma factor 70 region 4 type 2" evidence="6">
    <location>
        <begin position="119"/>
        <end position="170"/>
    </location>
</feature>
<dbReference type="NCBIfam" id="TIGR02985">
    <property type="entry name" value="Sig70_bacteroi1"/>
    <property type="match status" value="1"/>
</dbReference>
<evidence type="ECO:0000256" key="2">
    <source>
        <dbReference type="ARBA" id="ARBA00023015"/>
    </source>
</evidence>
<dbReference type="Pfam" id="PF04542">
    <property type="entry name" value="Sigma70_r2"/>
    <property type="match status" value="1"/>
</dbReference>
<keyword evidence="4" id="KW-0804">Transcription</keyword>
<dbReference type="GO" id="GO:0016987">
    <property type="term" value="F:sigma factor activity"/>
    <property type="evidence" value="ECO:0007669"/>
    <property type="project" value="UniProtKB-KW"/>
</dbReference>
<reference evidence="7 8" key="1">
    <citation type="submission" date="2018-07" db="EMBL/GenBank/DDBJ databases">
        <title>Draft genome sequence of Ancylomarina sp. M1P.</title>
        <authorList>
            <person name="Yadav S."/>
            <person name="Villanueva L."/>
            <person name="Damste J.S.S."/>
        </authorList>
    </citation>
    <scope>NUCLEOTIDE SEQUENCE [LARGE SCALE GENOMIC DNA]</scope>
    <source>
        <strain evidence="7 8">M1P</strain>
    </source>
</reference>
<keyword evidence="3" id="KW-0731">Sigma factor</keyword>
<proteinExistence type="inferred from homology"/>
<evidence type="ECO:0000256" key="4">
    <source>
        <dbReference type="ARBA" id="ARBA00023163"/>
    </source>
</evidence>